<comment type="caution">
    <text evidence="3">The sequence shown here is derived from an EMBL/GenBank/DDBJ whole genome shotgun (WGS) entry which is preliminary data.</text>
</comment>
<feature type="domain" description="NTP pyrophosphohydrolase MazG-like" evidence="2">
    <location>
        <begin position="251"/>
        <end position="324"/>
    </location>
</feature>
<dbReference type="GO" id="GO:0008168">
    <property type="term" value="F:methyltransferase activity"/>
    <property type="evidence" value="ECO:0007669"/>
    <property type="project" value="InterPro"/>
</dbReference>
<dbReference type="GO" id="GO:0006203">
    <property type="term" value="P:dGTP catabolic process"/>
    <property type="evidence" value="ECO:0007669"/>
    <property type="project" value="TreeGrafter"/>
</dbReference>
<reference evidence="3" key="1">
    <citation type="submission" date="2022-11" db="EMBL/GenBank/DDBJ databases">
        <title>WGS of Natronobacillus azotifigens 24KS-1, an anaerobic diazotrophic haloalkaliphile from soda-rich habitats.</title>
        <authorList>
            <person name="Sorokin D.Y."/>
            <person name="Merkel A.Y."/>
        </authorList>
    </citation>
    <scope>NUCLEOTIDE SEQUENCE</scope>
    <source>
        <strain evidence="3">24KS-1</strain>
    </source>
</reference>
<dbReference type="Gene3D" id="1.10.287.1080">
    <property type="entry name" value="MazG-like"/>
    <property type="match status" value="2"/>
</dbReference>
<dbReference type="Gene3D" id="3.40.1010.10">
    <property type="entry name" value="Cobalt-precorrin-4 Transmethylase, Domain 1"/>
    <property type="match status" value="1"/>
</dbReference>
<evidence type="ECO:0000259" key="2">
    <source>
        <dbReference type="Pfam" id="PF03819"/>
    </source>
</evidence>
<dbReference type="GO" id="GO:0046061">
    <property type="term" value="P:dATP catabolic process"/>
    <property type="evidence" value="ECO:0007669"/>
    <property type="project" value="TreeGrafter"/>
</dbReference>
<dbReference type="InterPro" id="IPR014777">
    <property type="entry name" value="4pyrrole_Mease_sub1"/>
</dbReference>
<dbReference type="GO" id="GO:0046052">
    <property type="term" value="P:UTP catabolic process"/>
    <property type="evidence" value="ECO:0007669"/>
    <property type="project" value="TreeGrafter"/>
</dbReference>
<accession>A0A9J6RE30</accession>
<dbReference type="NCBIfam" id="TIGR00444">
    <property type="entry name" value="mazG"/>
    <property type="match status" value="1"/>
</dbReference>
<dbReference type="InterPro" id="IPR024180">
    <property type="entry name" value="Tetrapyrrole_Mease/MazG_pred"/>
</dbReference>
<dbReference type="GO" id="GO:0006950">
    <property type="term" value="P:response to stress"/>
    <property type="evidence" value="ECO:0007669"/>
    <property type="project" value="UniProtKB-ARBA"/>
</dbReference>
<dbReference type="InterPro" id="IPR048011">
    <property type="entry name" value="NTP-PPase_MazG-like_C"/>
</dbReference>
<protein>
    <submittedName>
        <fullName evidence="3">Nucleoside triphosphate pyrophosphohydrolase</fullName>
        <ecNumber evidence="3">3.6.1.9</ecNumber>
    </submittedName>
</protein>
<keyword evidence="3" id="KW-0378">Hydrolase</keyword>
<dbReference type="GO" id="GO:0046081">
    <property type="term" value="P:dUTP catabolic process"/>
    <property type="evidence" value="ECO:0007669"/>
    <property type="project" value="TreeGrafter"/>
</dbReference>
<feature type="domain" description="NTP pyrophosphohydrolase MazG-like" evidence="2">
    <location>
        <begin position="393"/>
        <end position="448"/>
    </location>
</feature>
<dbReference type="GO" id="GO:0046047">
    <property type="term" value="P:TTP catabolic process"/>
    <property type="evidence" value="ECO:0007669"/>
    <property type="project" value="TreeGrafter"/>
</dbReference>
<evidence type="ECO:0000313" key="4">
    <source>
        <dbReference type="Proteomes" id="UP001084197"/>
    </source>
</evidence>
<dbReference type="EC" id="3.6.1.9" evidence="3"/>
<organism evidence="3 4">
    <name type="scientific">Natronobacillus azotifigens</name>
    <dbReference type="NCBI Taxonomy" id="472978"/>
    <lineage>
        <taxon>Bacteria</taxon>
        <taxon>Bacillati</taxon>
        <taxon>Bacillota</taxon>
        <taxon>Bacilli</taxon>
        <taxon>Bacillales</taxon>
        <taxon>Bacillaceae</taxon>
        <taxon>Natronobacillus</taxon>
    </lineage>
</organism>
<dbReference type="Proteomes" id="UP001084197">
    <property type="component" value="Unassembled WGS sequence"/>
</dbReference>
<dbReference type="CDD" id="cd11723">
    <property type="entry name" value="YabN_N_like"/>
    <property type="match status" value="1"/>
</dbReference>
<sequence length="482" mass="55005">MNKIEVIGLGAGDINQLSLGTYRKLTTTKHPIFVRTIDHPVLDALTEEGLVFSSFDDIYQANEQFEVVYLEIVNQLKTAAKEETIIYAVPGHPMLAERTVQLLLEETEIEVEIIGGQSYLDDLFTAIKIDPIEGFQFLDATSFTRSQIDYRNHLIFCQVYDRMIASEIKLTLLEDLDHDHLVTIAEAVGSKGERLETIPLVELDQGVTLSNLTSVYIHPAQEKDLNHQFFRLRDVISQLRGPNGCPWDQKQTHESLRPYLIEEAYELLDAIDQEDDDAITEELGDVLLQVMLHSQIGEDNGYFTIDDVISSIVNKMIRRHPHVFGDVQVSDESDVLRNWQEIKANEKRSGSNPSMLDRVPDAASALIKAEGLQKEAAKVGFDWSSAPPIWNKVEEELAEVKEAIESTDSREIEEEFGDVLFAIVNLARYYKVNSEIALEKTNQKFIRRFQYMEKKVREQKMDIGQMTLEELDVLWNESKIRG</sequence>
<dbReference type="RefSeq" id="WP_268780360.1">
    <property type="nucleotide sequence ID" value="NZ_JAPRAT010000019.1"/>
</dbReference>
<keyword evidence="4" id="KW-1185">Reference proteome</keyword>
<dbReference type="EMBL" id="JAPRAT010000019">
    <property type="protein sequence ID" value="MCZ0703596.1"/>
    <property type="molecule type" value="Genomic_DNA"/>
</dbReference>
<dbReference type="FunFam" id="1.10.287.1080:FF:000001">
    <property type="entry name" value="Nucleoside triphosphate pyrophosphohydrolase"/>
    <property type="match status" value="1"/>
</dbReference>
<evidence type="ECO:0000259" key="1">
    <source>
        <dbReference type="Pfam" id="PF00590"/>
    </source>
</evidence>
<dbReference type="InterPro" id="IPR035996">
    <property type="entry name" value="4pyrrol_Methylase_sf"/>
</dbReference>
<dbReference type="GO" id="GO:0047429">
    <property type="term" value="F:nucleoside triphosphate diphosphatase activity"/>
    <property type="evidence" value="ECO:0007669"/>
    <property type="project" value="UniProtKB-EC"/>
</dbReference>
<dbReference type="SUPFAM" id="SSF53790">
    <property type="entry name" value="Tetrapyrrole methylase"/>
    <property type="match status" value="1"/>
</dbReference>
<dbReference type="InterPro" id="IPR000878">
    <property type="entry name" value="4pyrrol_Mease"/>
</dbReference>
<dbReference type="InterPro" id="IPR011551">
    <property type="entry name" value="NTP_PyrPHydrolase_MazG"/>
</dbReference>
<dbReference type="SUPFAM" id="SSF101386">
    <property type="entry name" value="all-alpha NTP pyrophosphatases"/>
    <property type="match status" value="2"/>
</dbReference>
<dbReference type="CDD" id="cd11528">
    <property type="entry name" value="NTP-PPase_MazG_Nterm"/>
    <property type="match status" value="1"/>
</dbReference>
<gene>
    <name evidence="3" type="primary">mazG</name>
    <name evidence="3" type="ORF">OWO01_10235</name>
</gene>
<dbReference type="CDD" id="cd11529">
    <property type="entry name" value="NTP-PPase_MazG_Cterm"/>
    <property type="match status" value="1"/>
</dbReference>
<dbReference type="Pfam" id="PF00590">
    <property type="entry name" value="TP_methylase"/>
    <property type="match status" value="1"/>
</dbReference>
<dbReference type="FunFam" id="1.10.287.1080:FF:000003">
    <property type="entry name" value="Nucleoside triphosphate pyrophosphohydrolase"/>
    <property type="match status" value="1"/>
</dbReference>
<dbReference type="Pfam" id="PF03819">
    <property type="entry name" value="MazG"/>
    <property type="match status" value="2"/>
</dbReference>
<dbReference type="AlphaFoldDB" id="A0A9J6RE30"/>
<dbReference type="GO" id="GO:0046076">
    <property type="term" value="P:dTTP catabolic process"/>
    <property type="evidence" value="ECO:0007669"/>
    <property type="project" value="TreeGrafter"/>
</dbReference>
<dbReference type="NCBIfam" id="NF007113">
    <property type="entry name" value="PRK09562.1"/>
    <property type="match status" value="1"/>
</dbReference>
<dbReference type="InterPro" id="IPR048015">
    <property type="entry name" value="NTP-PPase_MazG-like_N"/>
</dbReference>
<dbReference type="PIRSF" id="PIRSF002845">
    <property type="entry name" value="Ttrprl_mtas_MazG"/>
    <property type="match status" value="1"/>
</dbReference>
<evidence type="ECO:0000313" key="3">
    <source>
        <dbReference type="EMBL" id="MCZ0703596.1"/>
    </source>
</evidence>
<dbReference type="PANTHER" id="PTHR30522:SF0">
    <property type="entry name" value="NUCLEOSIDE TRIPHOSPHATE PYROPHOSPHOHYDROLASE"/>
    <property type="match status" value="1"/>
</dbReference>
<dbReference type="InterPro" id="IPR004518">
    <property type="entry name" value="MazG-like_dom"/>
</dbReference>
<feature type="domain" description="Tetrapyrrole methylase" evidence="1">
    <location>
        <begin position="4"/>
        <end position="203"/>
    </location>
</feature>
<dbReference type="InterPro" id="IPR035013">
    <property type="entry name" value="YabN_N"/>
</dbReference>
<name>A0A9J6RE30_9BACI</name>
<dbReference type="PANTHER" id="PTHR30522">
    <property type="entry name" value="NUCLEOSIDE TRIPHOSPHATE PYROPHOSPHOHYDROLASE"/>
    <property type="match status" value="1"/>
</dbReference>
<proteinExistence type="predicted"/>